<name>A0A0E4HAF1_9BACL</name>
<dbReference type="AlphaFoldDB" id="A0A0E4HAF1"/>
<evidence type="ECO:0000313" key="1">
    <source>
        <dbReference type="EMBL" id="CQR55902.1"/>
    </source>
</evidence>
<reference evidence="2" key="1">
    <citation type="submission" date="2015-03" db="EMBL/GenBank/DDBJ databases">
        <authorList>
            <person name="Wibberg D."/>
        </authorList>
    </citation>
    <scope>NUCLEOTIDE SEQUENCE [LARGE SCALE GENOMIC DNA]</scope>
</reference>
<dbReference type="PATRIC" id="fig|1073571.4.peg.3742"/>
<gene>
    <name evidence="1" type="ORF">PRIO_3499</name>
</gene>
<accession>A0A0E4HAF1</accession>
<dbReference type="EMBL" id="LN831776">
    <property type="protein sequence ID" value="CQR55902.1"/>
    <property type="molecule type" value="Genomic_DNA"/>
</dbReference>
<organism evidence="1 2">
    <name type="scientific">Paenibacillus riograndensis SBR5</name>
    <dbReference type="NCBI Taxonomy" id="1073571"/>
    <lineage>
        <taxon>Bacteria</taxon>
        <taxon>Bacillati</taxon>
        <taxon>Bacillota</taxon>
        <taxon>Bacilli</taxon>
        <taxon>Bacillales</taxon>
        <taxon>Paenibacillaceae</taxon>
        <taxon>Paenibacillus</taxon>
        <taxon>Paenibacillus sonchi group</taxon>
    </lineage>
</organism>
<dbReference type="HOGENOM" id="CLU_2863650_0_0_9"/>
<sequence>MNERRIVSVDKNIVPLEPAPGAGFLFYGIKFLSFAQDKNLIPLPIMDKNMVPIHVSKEKQILGL</sequence>
<proteinExistence type="predicted"/>
<evidence type="ECO:0000313" key="2">
    <source>
        <dbReference type="Proteomes" id="UP000033163"/>
    </source>
</evidence>
<protein>
    <submittedName>
        <fullName evidence="1">Uncharacterized protein</fullName>
    </submittedName>
</protein>
<dbReference type="Proteomes" id="UP000033163">
    <property type="component" value="Chromosome I"/>
</dbReference>
<dbReference type="KEGG" id="pri:PRIO_3499"/>